<dbReference type="STRING" id="1076935.U4KU89"/>
<comment type="pathway">
    <text evidence="2">Protein modification; protein glycosylation.</text>
</comment>
<keyword evidence="9" id="KW-1133">Transmembrane helix</keyword>
<dbReference type="GO" id="GO:0005783">
    <property type="term" value="C:endoplasmic reticulum"/>
    <property type="evidence" value="ECO:0007669"/>
    <property type="project" value="TreeGrafter"/>
</dbReference>
<gene>
    <name evidence="10" type="ORF">PCON_03810</name>
</gene>
<dbReference type="Gene3D" id="1.50.10.10">
    <property type="match status" value="3"/>
</dbReference>
<dbReference type="GO" id="GO:0016020">
    <property type="term" value="C:membrane"/>
    <property type="evidence" value="ECO:0007669"/>
    <property type="project" value="InterPro"/>
</dbReference>
<feature type="transmembrane region" description="Helical" evidence="9">
    <location>
        <begin position="12"/>
        <end position="30"/>
    </location>
</feature>
<dbReference type="GO" id="GO:0036503">
    <property type="term" value="P:ERAD pathway"/>
    <property type="evidence" value="ECO:0007669"/>
    <property type="project" value="UniProtKB-ARBA"/>
</dbReference>
<feature type="region of interest" description="Disordered" evidence="8">
    <location>
        <begin position="48"/>
        <end position="112"/>
    </location>
</feature>
<dbReference type="GO" id="GO:0005975">
    <property type="term" value="P:carbohydrate metabolic process"/>
    <property type="evidence" value="ECO:0007669"/>
    <property type="project" value="InterPro"/>
</dbReference>
<dbReference type="GO" id="GO:0005509">
    <property type="term" value="F:calcium ion binding"/>
    <property type="evidence" value="ECO:0007669"/>
    <property type="project" value="InterPro"/>
</dbReference>
<dbReference type="EMBL" id="HF935218">
    <property type="protein sequence ID" value="CCX04828.1"/>
    <property type="molecule type" value="Genomic_DNA"/>
</dbReference>
<name>U4KU89_PYROM</name>
<dbReference type="SUPFAM" id="SSF48225">
    <property type="entry name" value="Seven-hairpin glycosidases"/>
    <property type="match status" value="1"/>
</dbReference>
<keyword evidence="6" id="KW-0479">Metal-binding</keyword>
<dbReference type="AlphaFoldDB" id="U4KU89"/>
<keyword evidence="7" id="KW-0326">Glycosidase</keyword>
<evidence type="ECO:0000256" key="5">
    <source>
        <dbReference type="ARBA" id="ARBA00023157"/>
    </source>
</evidence>
<feature type="region of interest" description="Disordered" evidence="8">
    <location>
        <begin position="595"/>
        <end position="618"/>
    </location>
</feature>
<evidence type="ECO:0000313" key="11">
    <source>
        <dbReference type="Proteomes" id="UP000018144"/>
    </source>
</evidence>
<evidence type="ECO:0000256" key="9">
    <source>
        <dbReference type="SAM" id="Phobius"/>
    </source>
</evidence>
<keyword evidence="9" id="KW-0472">Membrane</keyword>
<evidence type="ECO:0000256" key="6">
    <source>
        <dbReference type="PIRSR" id="PIRSR601382-2"/>
    </source>
</evidence>
<dbReference type="InterPro" id="IPR036026">
    <property type="entry name" value="Seven-hairpin_glycosidases"/>
</dbReference>
<dbReference type="Pfam" id="PF01532">
    <property type="entry name" value="Glyco_hydro_47"/>
    <property type="match status" value="1"/>
</dbReference>
<dbReference type="UniPathway" id="UPA00378"/>
<protein>
    <recommendedName>
        <fullName evidence="7">alpha-1,2-Mannosidase</fullName>
        <ecNumber evidence="7">3.2.1.-</ecNumber>
    </recommendedName>
</protein>
<evidence type="ECO:0000313" key="10">
    <source>
        <dbReference type="EMBL" id="CCX04828.1"/>
    </source>
</evidence>
<dbReference type="InterPro" id="IPR012341">
    <property type="entry name" value="6hp_glycosidase-like_sf"/>
</dbReference>
<dbReference type="eggNOG" id="KOG2431">
    <property type="taxonomic scope" value="Eukaryota"/>
</dbReference>
<comment type="similarity">
    <text evidence="3 7">Belongs to the glycosyl hydrolase 47 family.</text>
</comment>
<dbReference type="PRINTS" id="PR00747">
    <property type="entry name" value="GLYHDRLASE47"/>
</dbReference>
<keyword evidence="4 7" id="KW-0378">Hydrolase</keyword>
<dbReference type="OMA" id="NIGERDY"/>
<keyword evidence="9" id="KW-0812">Transmembrane</keyword>
<accession>U4KU89</accession>
<keyword evidence="11" id="KW-1185">Reference proteome</keyword>
<dbReference type="EC" id="3.2.1.-" evidence="7"/>
<dbReference type="eggNOG" id="KOG2204">
    <property type="taxonomic scope" value="Eukaryota"/>
</dbReference>
<dbReference type="GO" id="GO:0004571">
    <property type="term" value="F:mannosyl-oligosaccharide 1,2-alpha-mannosidase activity"/>
    <property type="evidence" value="ECO:0007669"/>
    <property type="project" value="InterPro"/>
</dbReference>
<evidence type="ECO:0000256" key="4">
    <source>
        <dbReference type="ARBA" id="ARBA00022801"/>
    </source>
</evidence>
<evidence type="ECO:0000256" key="7">
    <source>
        <dbReference type="RuleBase" id="RU361193"/>
    </source>
</evidence>
<evidence type="ECO:0000256" key="3">
    <source>
        <dbReference type="ARBA" id="ARBA00007658"/>
    </source>
</evidence>
<dbReference type="InterPro" id="IPR001382">
    <property type="entry name" value="Glyco_hydro_47"/>
</dbReference>
<sequence>MSPLVRLRRNRYTIAIAVFIIVVLFQLSSLKSKASSGQGFDRLREYTRPAVPPQAAVPAPKPVTEPPKPEPPKPVVEQPKLAEPESKPPKVEQPSVPENAVPVAEKPKEKLEDPVVPVHKPEHEVVLEKPTTTTTPAVAVETEKTANKIDTVKVAKPPVYTPKPEGVAGGIPADGRVPYEPATTTSADEHYSFPTPYYPFPSPLISIPPPLAAVIPRIQAEFPTEPEDKKKTRLHRQALVKQAFLNSWNAYKKDAMGHDELAPVTLTVNDPFGGWGATLVDALDTLWIMGLKEEFDEAMPWVGKIDFTTNSMQKMRVFETVIRYLGGLVGAWDLSTEGGNAVYYKNGDKAGYKVLLDKAIELADVLMGAFDTPNRMPILAWGWRFHDIEVHPRADTHSVAAELGSLSMEFTRLAQITGNQSYYDAVARITNELDTFQSKTSWPGLFPIYIDASGCKKIRRWDAYTPEITKVKETPLDIEKPIRVAPVVGGTGHEVTPGSNAQVFRGKVDPVEGERELRVAPIVGGTGREAAANMPEKVEAAVEGEKELRVAPLVGGTGKEVFPNAPAAASPMDHQDISEAPVHTHEKRQVNVPAAPQHGAQSTDDDDAAVPATPEVKSKPLIIDTPAQPKYPIETIPRDRCEPQGLTAPHFIREEKYGLGAMIDSLYEYLLKQYLLLGGNEQYKRMYSAFADVAGTELTYRPNTPGNPDILLAGQVYVTRNGEKRKFEPESSHLACFAGGMFAMGSRALGREQDYEVGRKLSTGCAWAYESMKKGIMPESFKVAACEDPKNCVYSRDKWVEALMIAEGFADPPISFRHTSPEAAAINDKYMNRKLKEAALKDANHDDSTPVHHAEKRQIDEPVVDAAATKAAREKALFLTEDLIEMEDIPEGFIRLNDRRYILRPEAIESVWYMYRITGDVKWANQGFKMWQGVIDHVTVKNDDGSDGAASAIKDVNDLTITGKKDWEDSMESFWFGETLKYFYLLFSDPDVISLDDYVLNTEAHPFRRADFGKRGVKPGRSFN</sequence>
<dbReference type="OrthoDB" id="8118055at2759"/>
<evidence type="ECO:0000256" key="2">
    <source>
        <dbReference type="ARBA" id="ARBA00004922"/>
    </source>
</evidence>
<feature type="compositionally biased region" description="Basic and acidic residues" evidence="8">
    <location>
        <begin position="80"/>
        <end position="90"/>
    </location>
</feature>
<comment type="cofactor">
    <cofactor evidence="1 6">
        <name>Ca(2+)</name>
        <dbReference type="ChEBI" id="CHEBI:29108"/>
    </cofactor>
</comment>
<dbReference type="InterPro" id="IPR050749">
    <property type="entry name" value="Glycosyl_Hydrolase_47"/>
</dbReference>
<evidence type="ECO:0000256" key="8">
    <source>
        <dbReference type="SAM" id="MobiDB-lite"/>
    </source>
</evidence>
<dbReference type="PANTHER" id="PTHR11742:SF103">
    <property type="entry name" value="ENDOPLASMIC RETICULUM MANNOSIDASE MNL2-RELATED"/>
    <property type="match status" value="1"/>
</dbReference>
<keyword evidence="5" id="KW-1015">Disulfide bond</keyword>
<dbReference type="PANTHER" id="PTHR11742">
    <property type="entry name" value="MANNOSYL-OLIGOSACCHARIDE ALPHA-1,2-MANNOSIDASE-RELATED"/>
    <property type="match status" value="1"/>
</dbReference>
<feature type="binding site" evidence="6">
    <location>
        <position position="1002"/>
    </location>
    <ligand>
        <name>Ca(2+)</name>
        <dbReference type="ChEBI" id="CHEBI:29108"/>
    </ligand>
</feature>
<reference evidence="10 11" key="1">
    <citation type="journal article" date="2013" name="PLoS Genet.">
        <title>The genome and development-dependent transcriptomes of Pyronema confluens: a window into fungal evolution.</title>
        <authorList>
            <person name="Traeger S."/>
            <person name="Altegoer F."/>
            <person name="Freitag M."/>
            <person name="Gabaldon T."/>
            <person name="Kempken F."/>
            <person name="Kumar A."/>
            <person name="Marcet-Houben M."/>
            <person name="Poggeler S."/>
            <person name="Stajich J.E."/>
            <person name="Nowrousian M."/>
        </authorList>
    </citation>
    <scope>NUCLEOTIDE SEQUENCE [LARGE SCALE GENOMIC DNA]</scope>
    <source>
        <strain evidence="11">CBS 100304</strain>
        <tissue evidence="10">Vegetative mycelium</tissue>
    </source>
</reference>
<keyword evidence="6" id="KW-0106">Calcium</keyword>
<evidence type="ECO:0000256" key="1">
    <source>
        <dbReference type="ARBA" id="ARBA00001913"/>
    </source>
</evidence>
<organism evidence="10 11">
    <name type="scientific">Pyronema omphalodes (strain CBS 100304)</name>
    <name type="common">Pyronema confluens</name>
    <dbReference type="NCBI Taxonomy" id="1076935"/>
    <lineage>
        <taxon>Eukaryota</taxon>
        <taxon>Fungi</taxon>
        <taxon>Dikarya</taxon>
        <taxon>Ascomycota</taxon>
        <taxon>Pezizomycotina</taxon>
        <taxon>Pezizomycetes</taxon>
        <taxon>Pezizales</taxon>
        <taxon>Pyronemataceae</taxon>
        <taxon>Pyronema</taxon>
    </lineage>
</organism>
<proteinExistence type="inferred from homology"/>
<dbReference type="Proteomes" id="UP000018144">
    <property type="component" value="Unassembled WGS sequence"/>
</dbReference>